<dbReference type="Proteomes" id="UP000184315">
    <property type="component" value="Unassembled WGS sequence"/>
</dbReference>
<reference evidence="2" key="1">
    <citation type="submission" date="2015-10" db="EMBL/GenBank/DDBJ databases">
        <authorList>
            <person name="Regsiter A."/>
            <person name="william w."/>
        </authorList>
    </citation>
    <scope>NUCLEOTIDE SEQUENCE [LARGE SCALE GENOMIC DNA]</scope>
</reference>
<evidence type="ECO:0000313" key="1">
    <source>
        <dbReference type="EMBL" id="CUR35866.1"/>
    </source>
</evidence>
<organism evidence="1 2">
    <name type="scientific">Planktothrix tepida PCC 9214</name>
    <dbReference type="NCBI Taxonomy" id="671072"/>
    <lineage>
        <taxon>Bacteria</taxon>
        <taxon>Bacillati</taxon>
        <taxon>Cyanobacteriota</taxon>
        <taxon>Cyanophyceae</taxon>
        <taxon>Oscillatoriophycideae</taxon>
        <taxon>Oscillatoriales</taxon>
        <taxon>Microcoleaceae</taxon>
        <taxon>Planktothrix</taxon>
    </lineage>
</organism>
<dbReference type="AlphaFoldDB" id="A0A1J1LV08"/>
<proteinExistence type="predicted"/>
<name>A0A1J1LV08_9CYAN</name>
<gene>
    <name evidence="1" type="ORF">PL9214750004</name>
</gene>
<keyword evidence="2" id="KW-1185">Reference proteome</keyword>
<evidence type="ECO:0000313" key="2">
    <source>
        <dbReference type="Proteomes" id="UP000184315"/>
    </source>
</evidence>
<protein>
    <submittedName>
        <fullName evidence="1">Uncharacterized protein</fullName>
    </submittedName>
</protein>
<accession>A0A1J1LV08</accession>
<dbReference type="EMBL" id="CZDF01000183">
    <property type="protein sequence ID" value="CUR35866.1"/>
    <property type="molecule type" value="Genomic_DNA"/>
</dbReference>
<dbReference type="STRING" id="671072.PL9214750004"/>
<sequence>MYLSRSQCLLLLPPRQLKKSPMVRNCQSIIRGVDSYLLSVSFHQKTIYHSPSSPLPSSPRPLVPLFPCPLVPLSPLPLVHRQISR</sequence>